<feature type="domain" description="SRCR" evidence="11">
    <location>
        <begin position="156"/>
        <end position="258"/>
    </location>
</feature>
<dbReference type="GO" id="GO:0016020">
    <property type="term" value="C:membrane"/>
    <property type="evidence" value="ECO:0007669"/>
    <property type="project" value="UniProtKB-SubCell"/>
</dbReference>
<dbReference type="FunFam" id="3.10.250.10:FF:000016">
    <property type="entry name" value="Scavenger receptor cysteine-rich protein type 12"/>
    <property type="match status" value="1"/>
</dbReference>
<comment type="subcellular location">
    <subcellularLocation>
        <location evidence="1">Membrane</location>
        <topology evidence="1">Single-pass membrane protein</topology>
    </subcellularLocation>
</comment>
<feature type="chain" id="PRO_5043831253" evidence="10">
    <location>
        <begin position="20"/>
        <end position="942"/>
    </location>
</feature>
<evidence type="ECO:0000256" key="9">
    <source>
        <dbReference type="PROSITE-ProRule" id="PRU00196"/>
    </source>
</evidence>
<keyword evidence="5" id="KW-1133">Transmembrane helix</keyword>
<feature type="disulfide bond" evidence="9">
    <location>
        <begin position="672"/>
        <end position="682"/>
    </location>
</feature>
<keyword evidence="3 10" id="KW-0732">Signal</keyword>
<evidence type="ECO:0000256" key="2">
    <source>
        <dbReference type="ARBA" id="ARBA00022692"/>
    </source>
</evidence>
<reference evidence="12 13" key="1">
    <citation type="journal article" date="2021" name="Elife">
        <title>Chloroplast acquisition without the gene transfer in kleptoplastic sea slugs, Plakobranchus ocellatus.</title>
        <authorList>
            <person name="Maeda T."/>
            <person name="Takahashi S."/>
            <person name="Yoshida T."/>
            <person name="Shimamura S."/>
            <person name="Takaki Y."/>
            <person name="Nagai Y."/>
            <person name="Toyoda A."/>
            <person name="Suzuki Y."/>
            <person name="Arimoto A."/>
            <person name="Ishii H."/>
            <person name="Satoh N."/>
            <person name="Nishiyama T."/>
            <person name="Hasebe M."/>
            <person name="Maruyama T."/>
            <person name="Minagawa J."/>
            <person name="Obokata J."/>
            <person name="Shigenobu S."/>
        </authorList>
    </citation>
    <scope>NUCLEOTIDE SEQUENCE [LARGE SCALE GENOMIC DNA]</scope>
</reference>
<feature type="disulfide bond" evidence="9">
    <location>
        <begin position="891"/>
        <end position="901"/>
    </location>
</feature>
<dbReference type="InterPro" id="IPR001190">
    <property type="entry name" value="SRCR"/>
</dbReference>
<protein>
    <submittedName>
        <fullName evidence="12">Scavenger receptor cysteine-rich type 1 protein M130</fullName>
    </submittedName>
</protein>
<feature type="disulfide bond" evidence="9">
    <location>
        <begin position="569"/>
        <end position="579"/>
    </location>
</feature>
<evidence type="ECO:0000313" key="12">
    <source>
        <dbReference type="EMBL" id="GFR64780.1"/>
    </source>
</evidence>
<dbReference type="SUPFAM" id="SSF56487">
    <property type="entry name" value="SRCR-like"/>
    <property type="match status" value="8"/>
</dbReference>
<feature type="domain" description="SRCR" evidence="11">
    <location>
        <begin position="715"/>
        <end position="818"/>
    </location>
</feature>
<dbReference type="InterPro" id="IPR036772">
    <property type="entry name" value="SRCR-like_dom_sf"/>
</dbReference>
<feature type="domain" description="SRCR" evidence="11">
    <location>
        <begin position="385"/>
        <end position="493"/>
    </location>
</feature>
<feature type="disulfide bond" evidence="9">
    <location>
        <begin position="790"/>
        <end position="800"/>
    </location>
</feature>
<comment type="caution">
    <text evidence="12">The sequence shown here is derived from an EMBL/GenBank/DDBJ whole genome shotgun (WGS) entry which is preliminary data.</text>
</comment>
<dbReference type="Proteomes" id="UP000762676">
    <property type="component" value="Unassembled WGS sequence"/>
</dbReference>
<feature type="disulfide bond" evidence="9">
    <location>
        <begin position="756"/>
        <end position="817"/>
    </location>
</feature>
<keyword evidence="7 9" id="KW-1015">Disulfide bond</keyword>
<feature type="domain" description="SRCR" evidence="11">
    <location>
        <begin position="592"/>
        <end position="706"/>
    </location>
</feature>
<feature type="signal peptide" evidence="10">
    <location>
        <begin position="1"/>
        <end position="19"/>
    </location>
</feature>
<accession>A0AAV4EW15</accession>
<dbReference type="SMART" id="SM00202">
    <property type="entry name" value="SR"/>
    <property type="match status" value="8"/>
</dbReference>
<dbReference type="Gene3D" id="3.10.250.10">
    <property type="entry name" value="SRCR-like domain"/>
    <property type="match status" value="8"/>
</dbReference>
<feature type="disulfide bond" evidence="9">
    <location>
        <begin position="743"/>
        <end position="807"/>
    </location>
</feature>
<dbReference type="EMBL" id="BMAT01000359">
    <property type="protein sequence ID" value="GFR64780.1"/>
    <property type="molecule type" value="Genomic_DNA"/>
</dbReference>
<keyword evidence="6" id="KW-0472">Membrane</keyword>
<dbReference type="PANTHER" id="PTHR19331">
    <property type="entry name" value="SCAVENGER RECEPTOR DOMAIN-CONTAINING"/>
    <property type="match status" value="1"/>
</dbReference>
<evidence type="ECO:0000256" key="1">
    <source>
        <dbReference type="ARBA" id="ARBA00004167"/>
    </source>
</evidence>
<evidence type="ECO:0000259" key="11">
    <source>
        <dbReference type="PROSITE" id="PS50287"/>
    </source>
</evidence>
<proteinExistence type="predicted"/>
<organism evidence="12 13">
    <name type="scientific">Elysia marginata</name>
    <dbReference type="NCBI Taxonomy" id="1093978"/>
    <lineage>
        <taxon>Eukaryota</taxon>
        <taxon>Metazoa</taxon>
        <taxon>Spiralia</taxon>
        <taxon>Lophotrochozoa</taxon>
        <taxon>Mollusca</taxon>
        <taxon>Gastropoda</taxon>
        <taxon>Heterobranchia</taxon>
        <taxon>Euthyneura</taxon>
        <taxon>Panpulmonata</taxon>
        <taxon>Sacoglossa</taxon>
        <taxon>Placobranchoidea</taxon>
        <taxon>Plakobranchidae</taxon>
        <taxon>Elysia</taxon>
    </lineage>
</organism>
<evidence type="ECO:0000313" key="13">
    <source>
        <dbReference type="Proteomes" id="UP000762676"/>
    </source>
</evidence>
<feature type="disulfide bond" evidence="9">
    <location>
        <begin position="339"/>
        <end position="349"/>
    </location>
</feature>
<feature type="disulfide bond" evidence="9">
    <location>
        <begin position="117"/>
        <end position="127"/>
    </location>
</feature>
<evidence type="ECO:0000256" key="6">
    <source>
        <dbReference type="ARBA" id="ARBA00023136"/>
    </source>
</evidence>
<dbReference type="AlphaFoldDB" id="A0AAV4EW15"/>
<feature type="disulfide bond" evidence="9">
    <location>
        <begin position="461"/>
        <end position="471"/>
    </location>
</feature>
<keyword evidence="4" id="KW-0677">Repeat</keyword>
<evidence type="ECO:0000256" key="3">
    <source>
        <dbReference type="ARBA" id="ARBA00022729"/>
    </source>
</evidence>
<evidence type="ECO:0000256" key="10">
    <source>
        <dbReference type="SAM" id="SignalP"/>
    </source>
</evidence>
<evidence type="ECO:0000256" key="4">
    <source>
        <dbReference type="ARBA" id="ARBA00022737"/>
    </source>
</evidence>
<evidence type="ECO:0000256" key="7">
    <source>
        <dbReference type="ARBA" id="ARBA00023157"/>
    </source>
</evidence>
<comment type="caution">
    <text evidence="9">Lacks conserved residue(s) required for the propagation of feature annotation.</text>
</comment>
<feature type="domain" description="SRCR" evidence="11">
    <location>
        <begin position="45"/>
        <end position="147"/>
    </location>
</feature>
<dbReference type="Pfam" id="PF00530">
    <property type="entry name" value="SRCR"/>
    <property type="match status" value="8"/>
</dbReference>
<feature type="domain" description="SRCR" evidence="11">
    <location>
        <begin position="823"/>
        <end position="928"/>
    </location>
</feature>
<dbReference type="PROSITE" id="PS50287">
    <property type="entry name" value="SRCR_2"/>
    <property type="match status" value="8"/>
</dbReference>
<evidence type="ECO:0000256" key="5">
    <source>
        <dbReference type="ARBA" id="ARBA00022989"/>
    </source>
</evidence>
<name>A0AAV4EW15_9GAST</name>
<feature type="domain" description="SRCR" evidence="11">
    <location>
        <begin position="262"/>
        <end position="372"/>
    </location>
</feature>
<feature type="domain" description="SRCR" evidence="11">
    <location>
        <begin position="498"/>
        <end position="601"/>
    </location>
</feature>
<keyword evidence="2" id="KW-0812">Transmembrane</keyword>
<keyword evidence="13" id="KW-1185">Reference proteome</keyword>
<keyword evidence="12" id="KW-0675">Receptor</keyword>
<gene>
    <name evidence="12" type="ORF">ElyMa_000186400</name>
</gene>
<sequence length="942" mass="103440">MVLALSILCVALLTSPCSTQNIHNPPQPASQVGLVLQRNDPQYYVRLFNATDKGQYIHGALELSRDGQAWGYTCAQDVVQDTGNVICKMFGYSKGEVLANGILGRSSNGQFSGRVICSATDATLGDCFGISFGDHCSAEKTAGIICFNDTRAVFDMRLADGEQSPTQISGRLEVRLTPVTSWGTVCDDSFNDRSATAACRFLGYEYGEFSDTGAFGSGEQTFLDEVYCEENQSFLECEHDPWGEHDCLPAEDVGIRCMNSSVRLLSALPNDPAVGTVELYQAEHGGWFEVCDEAWEDSDAQVVCRELGFVDGKALTGNSLGLVSYGSLTALGSVTRVGCLGSEANFSSCPMESTDLCEFTDSIINLAAVICYDKLVSEVNMTDAVRIAPDSNASEKVGYLEVRHLGVWGRICEDRRIFEFPPMADAEVTVACRMAGYAGGKRIRSIQTDSTHHIWLRGMKCNGTENSIDECQLPDWGTPGLLECAAPVRVICYEESLPKVISHSAGFRTGYLGVSFDGQVSSVCADNWTPSAASLACRELGHSTGTIWTHSDGLERIFDTDTVLKGYNCTRSSESFIDCITGNFSVPRHKCVKGVAGFACYEDLKLEPSNGFTGVPQIYKEDYGWSVICVFNFTKREAQVICRQLGYLDGDALPHSSFGYHPESLIHRKLICNGSENDVSQCNLSPPAQYCGYDGDRTEYASVSCFNVSDTSEKYRLSGGYRDNSTATGVVQVWRHNAWGYACDEFFTQDDARVICKELSKSHGVQYQEAVKFSPKESVSGPYWLRRLDCHFASANISDCPNRHYRCIESRAAAVICSTTDRARFLLQRETPFSGRVRVAVNDQLGAICADSWDDNAATVFCRQNVRNAVTGVARRYKKENLPFFLSGVNCFGNEDNLFECQNDGWRNVPAEKTACQKDADEAAATCYTNGMSNFYVLTVIF</sequence>
<evidence type="ECO:0000256" key="8">
    <source>
        <dbReference type="ARBA" id="ARBA00023180"/>
    </source>
</evidence>
<keyword evidence="8" id="KW-0325">Glycoprotein</keyword>